<dbReference type="AlphaFoldDB" id="A0A2R4XK49"/>
<keyword evidence="4 8" id="KW-0067">ATP-binding</keyword>
<keyword evidence="3" id="KW-0547">Nucleotide-binding</keyword>
<dbReference type="PROSITE" id="PS50893">
    <property type="entry name" value="ABC_TRANSPORTER_2"/>
    <property type="match status" value="1"/>
</dbReference>
<dbReference type="InterPro" id="IPR027417">
    <property type="entry name" value="P-loop_NTPase"/>
</dbReference>
<keyword evidence="2" id="KW-1003">Cell membrane</keyword>
<evidence type="ECO:0000256" key="1">
    <source>
        <dbReference type="ARBA" id="ARBA00022448"/>
    </source>
</evidence>
<dbReference type="SUPFAM" id="SSF52540">
    <property type="entry name" value="P-loop containing nucleoside triphosphate hydrolases"/>
    <property type="match status" value="1"/>
</dbReference>
<dbReference type="SMART" id="SM00382">
    <property type="entry name" value="AAA"/>
    <property type="match status" value="1"/>
</dbReference>
<dbReference type="NCBIfam" id="NF010068">
    <property type="entry name" value="PRK13548.1"/>
    <property type="match status" value="1"/>
</dbReference>
<organism evidence="8 9">
    <name type="scientific">Orrella marina</name>
    <dbReference type="NCBI Taxonomy" id="2163011"/>
    <lineage>
        <taxon>Bacteria</taxon>
        <taxon>Pseudomonadati</taxon>
        <taxon>Pseudomonadota</taxon>
        <taxon>Betaproteobacteria</taxon>
        <taxon>Burkholderiales</taxon>
        <taxon>Alcaligenaceae</taxon>
        <taxon>Orrella</taxon>
    </lineage>
</organism>
<keyword evidence="1" id="KW-0813">Transport</keyword>
<gene>
    <name evidence="8" type="ORF">DBV39_11370</name>
</gene>
<keyword evidence="9" id="KW-1185">Reference proteome</keyword>
<dbReference type="EMBL" id="CP028901">
    <property type="protein sequence ID" value="AWB34205.1"/>
    <property type="molecule type" value="Genomic_DNA"/>
</dbReference>
<dbReference type="InterPro" id="IPR017871">
    <property type="entry name" value="ABC_transporter-like_CS"/>
</dbReference>
<proteinExistence type="predicted"/>
<keyword evidence="2" id="KW-0472">Membrane</keyword>
<dbReference type="InterPro" id="IPR003593">
    <property type="entry name" value="AAA+_ATPase"/>
</dbReference>
<dbReference type="Proteomes" id="UP000244571">
    <property type="component" value="Chromosome"/>
</dbReference>
<keyword evidence="5" id="KW-1278">Translocase</keyword>
<name>A0A2R4XK49_9BURK</name>
<evidence type="ECO:0000313" key="8">
    <source>
        <dbReference type="EMBL" id="AWB34205.1"/>
    </source>
</evidence>
<evidence type="ECO:0000313" key="9">
    <source>
        <dbReference type="Proteomes" id="UP000244571"/>
    </source>
</evidence>
<feature type="domain" description="ABC transporter" evidence="7">
    <location>
        <begin position="1"/>
        <end position="242"/>
    </location>
</feature>
<dbReference type="Gene3D" id="3.40.50.300">
    <property type="entry name" value="P-loop containing nucleotide triphosphate hydrolases"/>
    <property type="match status" value="1"/>
</dbReference>
<evidence type="ECO:0000256" key="2">
    <source>
        <dbReference type="ARBA" id="ARBA00022475"/>
    </source>
</evidence>
<accession>A0A2R4XK49</accession>
<evidence type="ECO:0000256" key="6">
    <source>
        <dbReference type="ARBA" id="ARBA00037066"/>
    </source>
</evidence>
<dbReference type="PANTHER" id="PTHR42794">
    <property type="entry name" value="HEMIN IMPORT ATP-BINDING PROTEIN HMUV"/>
    <property type="match status" value="1"/>
</dbReference>
<dbReference type="PANTHER" id="PTHR42794:SF1">
    <property type="entry name" value="HEMIN IMPORT ATP-BINDING PROTEIN HMUV"/>
    <property type="match status" value="1"/>
</dbReference>
<dbReference type="KEGG" id="boz:DBV39_11370"/>
<sequence length="261" mass="28431">MTVEGLCVRRGTREVLHNVSMHLEVGEVLGILGPNGAGKSSFLGACCAELPVTEGEVSFGGLATHRTKPLTLARTRAVLPQQSVMTFDLPVSEVVAMGAYPFPEVPPATVQSWIDDAVSHADLGHKAQQSYRALSGGEQQRVQFARVLVQTRAIVNLHGHAYLFLDEPTASLDPRHQVLLMQGVHDLARNHSAAVVIVLHDLNMAARWCDRLMLIADGRVAAIDRPSVVLDEVLLEQVYGLPMRVRPHPVHSERFIVIADG</sequence>
<protein>
    <submittedName>
        <fullName evidence="8">Heme ABC transporter ATP-binding protein</fullName>
    </submittedName>
</protein>
<dbReference type="Pfam" id="PF00005">
    <property type="entry name" value="ABC_tran"/>
    <property type="match status" value="1"/>
</dbReference>
<evidence type="ECO:0000259" key="7">
    <source>
        <dbReference type="PROSITE" id="PS50893"/>
    </source>
</evidence>
<evidence type="ECO:0000256" key="5">
    <source>
        <dbReference type="ARBA" id="ARBA00022967"/>
    </source>
</evidence>
<dbReference type="CDD" id="cd03214">
    <property type="entry name" value="ABC_Iron-Siderophores_B12_Hemin"/>
    <property type="match status" value="1"/>
</dbReference>
<dbReference type="OrthoDB" id="5296765at2"/>
<dbReference type="GO" id="GO:0016887">
    <property type="term" value="F:ATP hydrolysis activity"/>
    <property type="evidence" value="ECO:0007669"/>
    <property type="project" value="InterPro"/>
</dbReference>
<dbReference type="GO" id="GO:0005524">
    <property type="term" value="F:ATP binding"/>
    <property type="evidence" value="ECO:0007669"/>
    <property type="project" value="UniProtKB-KW"/>
</dbReference>
<dbReference type="PROSITE" id="PS00211">
    <property type="entry name" value="ABC_TRANSPORTER_1"/>
    <property type="match status" value="1"/>
</dbReference>
<reference evidence="8 9" key="1">
    <citation type="submission" date="2018-04" db="EMBL/GenBank/DDBJ databases">
        <title>Bordetella sp. HZ20 isolated from seawater.</title>
        <authorList>
            <person name="Sun C."/>
        </authorList>
    </citation>
    <scope>NUCLEOTIDE SEQUENCE [LARGE SCALE GENOMIC DNA]</scope>
    <source>
        <strain evidence="8 9">HZ20</strain>
    </source>
</reference>
<comment type="function">
    <text evidence="6">Part of the ABC transporter complex HmuTUV involved in hemin import. Responsible for energy coupling to the transport system.</text>
</comment>
<evidence type="ECO:0000256" key="4">
    <source>
        <dbReference type="ARBA" id="ARBA00022840"/>
    </source>
</evidence>
<evidence type="ECO:0000256" key="3">
    <source>
        <dbReference type="ARBA" id="ARBA00022741"/>
    </source>
</evidence>
<dbReference type="InterPro" id="IPR003439">
    <property type="entry name" value="ABC_transporter-like_ATP-bd"/>
</dbReference>